<reference evidence="8" key="1">
    <citation type="submission" date="2020-12" db="EMBL/GenBank/DDBJ databases">
        <authorList>
            <person name="Iha C."/>
        </authorList>
    </citation>
    <scope>NUCLEOTIDE SEQUENCE</scope>
</reference>
<evidence type="ECO:0000256" key="4">
    <source>
        <dbReference type="ARBA" id="ARBA00022448"/>
    </source>
</evidence>
<dbReference type="Proteomes" id="UP000708148">
    <property type="component" value="Unassembled WGS sequence"/>
</dbReference>
<dbReference type="GO" id="GO:0005737">
    <property type="term" value="C:cytoplasm"/>
    <property type="evidence" value="ECO:0007669"/>
    <property type="project" value="UniProtKB-SubCell"/>
</dbReference>
<dbReference type="PANTHER" id="PTHR12596:SF2">
    <property type="entry name" value="EXPORTIN-7 ISOFORM X1"/>
    <property type="match status" value="1"/>
</dbReference>
<dbReference type="InterPro" id="IPR044189">
    <property type="entry name" value="XPO4/7-like"/>
</dbReference>
<evidence type="ECO:0000256" key="1">
    <source>
        <dbReference type="ARBA" id="ARBA00004123"/>
    </source>
</evidence>
<keyword evidence="9" id="KW-1185">Reference proteome</keyword>
<dbReference type="AlphaFoldDB" id="A0A8S1J5A8"/>
<keyword evidence="7" id="KW-0539">Nucleus</keyword>
<protein>
    <submittedName>
        <fullName evidence="8">Uncharacterized protein</fullName>
    </submittedName>
</protein>
<keyword evidence="4" id="KW-0813">Transport</keyword>
<dbReference type="GO" id="GO:0005643">
    <property type="term" value="C:nuclear pore"/>
    <property type="evidence" value="ECO:0007669"/>
    <property type="project" value="TreeGrafter"/>
</dbReference>
<keyword evidence="5" id="KW-0963">Cytoplasm</keyword>
<evidence type="ECO:0000313" key="8">
    <source>
        <dbReference type="EMBL" id="CAD7702852.1"/>
    </source>
</evidence>
<comment type="subcellular location">
    <subcellularLocation>
        <location evidence="2">Cytoplasm</location>
    </subcellularLocation>
    <subcellularLocation>
        <location evidence="1">Nucleus</location>
    </subcellularLocation>
</comment>
<evidence type="ECO:0000313" key="9">
    <source>
        <dbReference type="Proteomes" id="UP000708148"/>
    </source>
</evidence>
<evidence type="ECO:0000256" key="5">
    <source>
        <dbReference type="ARBA" id="ARBA00022490"/>
    </source>
</evidence>
<evidence type="ECO:0000256" key="7">
    <source>
        <dbReference type="ARBA" id="ARBA00023242"/>
    </source>
</evidence>
<comment type="similarity">
    <text evidence="3">Belongs to the exportin family.</text>
</comment>
<keyword evidence="6" id="KW-0653">Protein transport</keyword>
<evidence type="ECO:0000256" key="2">
    <source>
        <dbReference type="ARBA" id="ARBA00004496"/>
    </source>
</evidence>
<dbReference type="EMBL" id="CAJHUC010001974">
    <property type="protein sequence ID" value="CAD7702852.1"/>
    <property type="molecule type" value="Genomic_DNA"/>
</dbReference>
<feature type="non-terminal residue" evidence="8">
    <location>
        <position position="258"/>
    </location>
</feature>
<name>A0A8S1J5A8_9CHLO</name>
<dbReference type="PANTHER" id="PTHR12596">
    <property type="entry name" value="EXPORTIN 4,7-RELATED"/>
    <property type="match status" value="1"/>
</dbReference>
<organism evidence="8 9">
    <name type="scientific">Ostreobium quekettii</name>
    <dbReference type="NCBI Taxonomy" id="121088"/>
    <lineage>
        <taxon>Eukaryota</taxon>
        <taxon>Viridiplantae</taxon>
        <taxon>Chlorophyta</taxon>
        <taxon>core chlorophytes</taxon>
        <taxon>Ulvophyceae</taxon>
        <taxon>TCBD clade</taxon>
        <taxon>Bryopsidales</taxon>
        <taxon>Ostreobineae</taxon>
        <taxon>Ostreobiaceae</taxon>
        <taxon>Ostreobium</taxon>
    </lineage>
</organism>
<dbReference type="OrthoDB" id="244158at2759"/>
<evidence type="ECO:0000256" key="3">
    <source>
        <dbReference type="ARBA" id="ARBA00009466"/>
    </source>
</evidence>
<feature type="non-terminal residue" evidence="8">
    <location>
        <position position="1"/>
    </location>
</feature>
<dbReference type="GO" id="GO:0006611">
    <property type="term" value="P:protein export from nucleus"/>
    <property type="evidence" value="ECO:0007669"/>
    <property type="project" value="TreeGrafter"/>
</dbReference>
<dbReference type="GO" id="GO:0005049">
    <property type="term" value="F:nuclear export signal receptor activity"/>
    <property type="evidence" value="ECO:0007669"/>
    <property type="project" value="InterPro"/>
</dbReference>
<comment type="caution">
    <text evidence="8">The sequence shown here is derived from an EMBL/GenBank/DDBJ whole genome shotgun (WGS) entry which is preliminary data.</text>
</comment>
<sequence>SVPKETVMGLFRDLRGVVSAAGNRRPYGLVFDWLYPAHFPVILKCLEAWSDTPDVTTPLLKFVAEFVQNKTQRLSFDLSSPNGILLFREVSKVLVTHGTAVLQKGDVPDIYHHKYKGIWICLQILTRALAGNYVNFGVFGLYGDSALEDALKISLKMALSIPLNDIIAYKKLSKSFYSLVDVLCEHHTSVIASCEQSTFVFLMTALETGLKALDVTISSQCAAALNHLAAYYFRHVVAAIDVNSPPPAAQALAEHIRQ</sequence>
<gene>
    <name evidence="8" type="ORF">OSTQU699_LOCUS8212</name>
</gene>
<proteinExistence type="inferred from homology"/>
<accession>A0A8S1J5A8</accession>
<evidence type="ECO:0000256" key="6">
    <source>
        <dbReference type="ARBA" id="ARBA00022927"/>
    </source>
</evidence>